<comment type="caution">
    <text evidence="1">The sequence shown here is derived from an EMBL/GenBank/DDBJ whole genome shotgun (WGS) entry which is preliminary data.</text>
</comment>
<evidence type="ECO:0000313" key="1">
    <source>
        <dbReference type="EMBL" id="PGS64009.1"/>
    </source>
</evidence>
<reference evidence="1 2" key="1">
    <citation type="submission" date="2017-09" db="EMBL/GenBank/DDBJ databases">
        <title>Large-scale bioinformatics analysis of Bacillus genomes uncovers conserved roles of natural products in bacterial physiology.</title>
        <authorList>
            <consortium name="Agbiome Team Llc"/>
            <person name="Bleich R.M."/>
            <person name="Grubbs K.J."/>
            <person name="Santa Maria K.C."/>
            <person name="Allen S.E."/>
            <person name="Farag S."/>
            <person name="Shank E.A."/>
            <person name="Bowers A."/>
        </authorList>
    </citation>
    <scope>NUCLEOTIDE SEQUENCE [LARGE SCALE GENOMIC DNA]</scope>
    <source>
        <strain evidence="1 2">AFS041711</strain>
    </source>
</reference>
<dbReference type="SUPFAM" id="SSF101542">
    <property type="entry name" value="Fungal immunomodulatory protein, FIP"/>
    <property type="match status" value="1"/>
</dbReference>
<protein>
    <submittedName>
        <fullName evidence="1">Uncharacterized protein</fullName>
    </submittedName>
</protein>
<dbReference type="EMBL" id="NULI01000277">
    <property type="protein sequence ID" value="PGS64009.1"/>
    <property type="molecule type" value="Genomic_DNA"/>
</dbReference>
<dbReference type="AlphaFoldDB" id="A0A9X7GSW1"/>
<dbReference type="InterPro" id="IPR015339">
    <property type="entry name" value="Immunomodulatory_FIP-Fve_fun"/>
</dbReference>
<dbReference type="InterPro" id="IPR053742">
    <property type="entry name" value="Fungal_ImmunoLectin_sf"/>
</dbReference>
<dbReference type="InterPro" id="IPR036344">
    <property type="entry name" value="FIP_sf"/>
</dbReference>
<dbReference type="GO" id="GO:0002682">
    <property type="term" value="P:regulation of immune system process"/>
    <property type="evidence" value="ECO:0007669"/>
    <property type="project" value="InterPro"/>
</dbReference>
<gene>
    <name evidence="1" type="ORF">COC69_30935</name>
</gene>
<dbReference type="Gene3D" id="2.60.40.1790">
    <property type="entry name" value="Fungal immunomodulatory protein Fve"/>
    <property type="match status" value="1"/>
</dbReference>
<organism evidence="1 2">
    <name type="scientific">Bacillus cereus</name>
    <dbReference type="NCBI Taxonomy" id="1396"/>
    <lineage>
        <taxon>Bacteria</taxon>
        <taxon>Bacillati</taxon>
        <taxon>Bacillota</taxon>
        <taxon>Bacilli</taxon>
        <taxon>Bacillales</taxon>
        <taxon>Bacillaceae</taxon>
        <taxon>Bacillus</taxon>
        <taxon>Bacillus cereus group</taxon>
    </lineage>
</organism>
<evidence type="ECO:0000313" key="2">
    <source>
        <dbReference type="Proteomes" id="UP000224203"/>
    </source>
</evidence>
<dbReference type="Pfam" id="PF09259">
    <property type="entry name" value="Fve"/>
    <property type="match status" value="1"/>
</dbReference>
<dbReference type="GO" id="GO:0030246">
    <property type="term" value="F:carbohydrate binding"/>
    <property type="evidence" value="ECO:0007669"/>
    <property type="project" value="InterPro"/>
</dbReference>
<proteinExistence type="predicted"/>
<dbReference type="Proteomes" id="UP000224203">
    <property type="component" value="Unassembled WGS sequence"/>
</dbReference>
<accession>A0A9X7GSW1</accession>
<sequence length="103" mass="11979">MFEFSDWREDTLGYSFEGLKLSTLKISTAKDIKYRVYVNGNDIGVASPHKVYPDGSHEILFTPEYYNMDGWEISKYGNELKVQAEYIKNGKLHHHVVAEYVQK</sequence>
<name>A0A9X7GSW1_BACCE</name>